<gene>
    <name evidence="2" type="ORF">ACFQT0_16490</name>
</gene>
<feature type="transmembrane region" description="Helical" evidence="1">
    <location>
        <begin position="6"/>
        <end position="28"/>
    </location>
</feature>
<keyword evidence="1" id="KW-0812">Transmembrane</keyword>
<organism evidence="2 3">
    <name type="scientific">Hymenobacter humi</name>
    <dbReference type="NCBI Taxonomy" id="1411620"/>
    <lineage>
        <taxon>Bacteria</taxon>
        <taxon>Pseudomonadati</taxon>
        <taxon>Bacteroidota</taxon>
        <taxon>Cytophagia</taxon>
        <taxon>Cytophagales</taxon>
        <taxon>Hymenobacteraceae</taxon>
        <taxon>Hymenobacter</taxon>
    </lineage>
</organism>
<evidence type="ECO:0000313" key="3">
    <source>
        <dbReference type="Proteomes" id="UP001596513"/>
    </source>
</evidence>
<protein>
    <recommendedName>
        <fullName evidence="4">AI-2E family transporter</fullName>
    </recommendedName>
</protein>
<dbReference type="RefSeq" id="WP_380204332.1">
    <property type="nucleotide sequence ID" value="NZ_JBHTEK010000001.1"/>
</dbReference>
<keyword evidence="1" id="KW-1133">Transmembrane helix</keyword>
<evidence type="ECO:0000313" key="2">
    <source>
        <dbReference type="EMBL" id="MFC7668790.1"/>
    </source>
</evidence>
<evidence type="ECO:0000256" key="1">
    <source>
        <dbReference type="SAM" id="Phobius"/>
    </source>
</evidence>
<proteinExistence type="predicted"/>
<name>A0ABW2U5S7_9BACT</name>
<reference evidence="3" key="1">
    <citation type="journal article" date="2019" name="Int. J. Syst. Evol. Microbiol.">
        <title>The Global Catalogue of Microorganisms (GCM) 10K type strain sequencing project: providing services to taxonomists for standard genome sequencing and annotation.</title>
        <authorList>
            <consortium name="The Broad Institute Genomics Platform"/>
            <consortium name="The Broad Institute Genome Sequencing Center for Infectious Disease"/>
            <person name="Wu L."/>
            <person name="Ma J."/>
        </authorList>
    </citation>
    <scope>NUCLEOTIDE SEQUENCE [LARGE SCALE GENOMIC DNA]</scope>
    <source>
        <strain evidence="3">JCM 19635</strain>
    </source>
</reference>
<accession>A0ABW2U5S7</accession>
<dbReference type="Proteomes" id="UP001596513">
    <property type="component" value="Unassembled WGS sequence"/>
</dbReference>
<keyword evidence="3" id="KW-1185">Reference proteome</keyword>
<evidence type="ECO:0008006" key="4">
    <source>
        <dbReference type="Google" id="ProtNLM"/>
    </source>
</evidence>
<dbReference type="EMBL" id="JBHTEK010000001">
    <property type="protein sequence ID" value="MFC7668790.1"/>
    <property type="molecule type" value="Genomic_DNA"/>
</dbReference>
<comment type="caution">
    <text evidence="2">The sequence shown here is derived from an EMBL/GenBank/DDBJ whole genome shotgun (WGS) entry which is preliminary data.</text>
</comment>
<keyword evidence="1" id="KW-0472">Membrane</keyword>
<sequence length="49" mass="5253">MGLLIGLTLLFGVVAELTLLPLLILYFYKRPAPVAETGQLTKVGKPAGR</sequence>